<dbReference type="EMBL" id="CP041742">
    <property type="protein sequence ID" value="QDQ74344.1"/>
    <property type="molecule type" value="Genomic_DNA"/>
</dbReference>
<dbReference type="InterPro" id="IPR000189">
    <property type="entry name" value="Transglyc_AS"/>
</dbReference>
<comment type="similarity">
    <text evidence="1">Belongs to the transglycosylase Slt family.</text>
</comment>
<dbReference type="PANTHER" id="PTHR37423">
    <property type="entry name" value="SOLUBLE LYTIC MUREIN TRANSGLYCOSYLASE-RELATED"/>
    <property type="match status" value="1"/>
</dbReference>
<organism evidence="4 5">
    <name type="scientific">Pseudoluteimonas lycopersici</name>
    <dbReference type="NCBI Taxonomy" id="1324796"/>
    <lineage>
        <taxon>Bacteria</taxon>
        <taxon>Pseudomonadati</taxon>
        <taxon>Pseudomonadota</taxon>
        <taxon>Gammaproteobacteria</taxon>
        <taxon>Lysobacterales</taxon>
        <taxon>Lysobacteraceae</taxon>
        <taxon>Pseudoluteimonas</taxon>
    </lineage>
</organism>
<evidence type="ECO:0000256" key="2">
    <source>
        <dbReference type="SAM" id="SignalP"/>
    </source>
</evidence>
<dbReference type="AlphaFoldDB" id="A0A516V739"/>
<dbReference type="GO" id="GO:0008933">
    <property type="term" value="F:peptidoglycan lytic transglycosylase activity"/>
    <property type="evidence" value="ECO:0007669"/>
    <property type="project" value="InterPro"/>
</dbReference>
<evidence type="ECO:0000259" key="3">
    <source>
        <dbReference type="Pfam" id="PF01464"/>
    </source>
</evidence>
<reference evidence="4 5" key="1">
    <citation type="submission" date="2019-07" db="EMBL/GenBank/DDBJ databases">
        <title>Lysobacter weifangensis sp. nov., isolated from bensulfuron-methyl contaminated farmland soil.</title>
        <authorList>
            <person name="Zhao H."/>
        </authorList>
    </citation>
    <scope>NUCLEOTIDE SEQUENCE [LARGE SCALE GENOMIC DNA]</scope>
    <source>
        <strain evidence="4 5">CC-Bw-6</strain>
    </source>
</reference>
<gene>
    <name evidence="4" type="ORF">FNZ56_10850</name>
</gene>
<dbReference type="CDD" id="cd00254">
    <property type="entry name" value="LT-like"/>
    <property type="match status" value="1"/>
</dbReference>
<dbReference type="RefSeq" id="WP_143879853.1">
    <property type="nucleotide sequence ID" value="NZ_BAABLZ010000001.1"/>
</dbReference>
<dbReference type="Proteomes" id="UP000315891">
    <property type="component" value="Chromosome"/>
</dbReference>
<sequence>MHSTRALVLLLLCALAVPAAQARTVYRCVRDGTVSLSTAPEPGSKCVAKHIDDDAAKVPNLWGELGVIHGTLYERQQDGKTVYGTRKLPGSVVVTRFTVATPPGSTAHAGLGQVGKPRMDLYPKEFRAAAKANKVDEAFVRAIAHAESGYDPKATSPKGAQGVMQLMPEVARENGVSDPYAYEQSIRAGAKLLARLVARYHGDYARAAAAYNAGIGAVAKYGGVPPYRETLEYVDKVTALHARYRAAMGLKPLQVGLRAAE</sequence>
<feature type="chain" id="PRO_5022118282" evidence="2">
    <location>
        <begin position="23"/>
        <end position="261"/>
    </location>
</feature>
<evidence type="ECO:0000313" key="4">
    <source>
        <dbReference type="EMBL" id="QDQ74344.1"/>
    </source>
</evidence>
<dbReference type="Pfam" id="PF01464">
    <property type="entry name" value="SLT"/>
    <property type="match status" value="1"/>
</dbReference>
<dbReference type="SUPFAM" id="SSF53955">
    <property type="entry name" value="Lysozyme-like"/>
    <property type="match status" value="1"/>
</dbReference>
<protein>
    <submittedName>
        <fullName evidence="4">Lytic transglycosylase domain-containing protein</fullName>
    </submittedName>
</protein>
<feature type="signal peptide" evidence="2">
    <location>
        <begin position="1"/>
        <end position="22"/>
    </location>
</feature>
<dbReference type="PROSITE" id="PS00922">
    <property type="entry name" value="TRANSGLYCOSYLASE"/>
    <property type="match status" value="1"/>
</dbReference>
<feature type="domain" description="Transglycosylase SLT" evidence="3">
    <location>
        <begin position="126"/>
        <end position="222"/>
    </location>
</feature>
<evidence type="ECO:0000256" key="1">
    <source>
        <dbReference type="ARBA" id="ARBA00007734"/>
    </source>
</evidence>
<dbReference type="GO" id="GO:0016020">
    <property type="term" value="C:membrane"/>
    <property type="evidence" value="ECO:0007669"/>
    <property type="project" value="InterPro"/>
</dbReference>
<evidence type="ECO:0000313" key="5">
    <source>
        <dbReference type="Proteomes" id="UP000315891"/>
    </source>
</evidence>
<dbReference type="InterPro" id="IPR023346">
    <property type="entry name" value="Lysozyme-like_dom_sf"/>
</dbReference>
<dbReference type="GO" id="GO:0000270">
    <property type="term" value="P:peptidoglycan metabolic process"/>
    <property type="evidence" value="ECO:0007669"/>
    <property type="project" value="InterPro"/>
</dbReference>
<keyword evidence="2" id="KW-0732">Signal</keyword>
<keyword evidence="5" id="KW-1185">Reference proteome</keyword>
<accession>A0A516V739</accession>
<dbReference type="OrthoDB" id="9815002at2"/>
<dbReference type="PANTHER" id="PTHR37423:SF2">
    <property type="entry name" value="MEMBRANE-BOUND LYTIC MUREIN TRANSGLYCOSYLASE C"/>
    <property type="match status" value="1"/>
</dbReference>
<name>A0A516V739_9GAMM</name>
<dbReference type="Gene3D" id="1.10.530.10">
    <property type="match status" value="1"/>
</dbReference>
<proteinExistence type="inferred from homology"/>
<dbReference type="InterPro" id="IPR008258">
    <property type="entry name" value="Transglycosylase_SLT_dom_1"/>
</dbReference>